<evidence type="ECO:0000256" key="2">
    <source>
        <dbReference type="ARBA" id="ARBA00022723"/>
    </source>
</evidence>
<keyword evidence="3" id="KW-0677">Repeat</keyword>
<feature type="region of interest" description="Disordered" evidence="12">
    <location>
        <begin position="184"/>
        <end position="220"/>
    </location>
</feature>
<evidence type="ECO:0000256" key="5">
    <source>
        <dbReference type="ARBA" id="ARBA00023038"/>
    </source>
</evidence>
<keyword evidence="2 10" id="KW-0479">Metal-binding</keyword>
<evidence type="ECO:0000256" key="6">
    <source>
        <dbReference type="ARBA" id="ARBA00023125"/>
    </source>
</evidence>
<dbReference type="PANTHER" id="PTHR24208:SF168">
    <property type="entry name" value="PROTEIN APTEROUS"/>
    <property type="match status" value="1"/>
</dbReference>
<evidence type="ECO:0000256" key="8">
    <source>
        <dbReference type="ARBA" id="ARBA00023242"/>
    </source>
</evidence>
<evidence type="ECO:0000256" key="9">
    <source>
        <dbReference type="PROSITE-ProRule" id="PRU00108"/>
    </source>
</evidence>
<keyword evidence="4 10" id="KW-0862">Zinc</keyword>
<sequence length="469" mass="52418">MPSPYPKMATRYDRPAFPRPPHSGEKASDVDFAWRPAGLLAITPVLPKSHKFCKRCSRLLCIDELIIRTPLHVFHCDCFRCIHCSCILKPGDRYVLLNEFPLCLRDLPSNSSTNPLHQPEQPKILKPFDPSGGTKLQTLELITPEVEAATDPPRTLPGLSASKFMPVSLDIATTVWGLNLPVSGDSQASHRNPPSSNLTSPPRSQHLAPQPPPPPPSSAYLVNEPINYFLPKFPPPRRNRKRRGAFPVCLSRAYDDTIEGLCLNAMARQKRIRTSFKHGQLRAMKAFFATNHNPDGKDLKGLSERTGLSKRVLQVSFVCYVWFQNARAKFRRSVLRTSQNCLASLESTNTNCSDSQQTSTALSEPTAVQCHEARLNQSGDDNLSCVLSDETRTVNSEDPEALERFALNDSFLESRQDHFPNVHEDGGCDEDVDDARRRPRLKPREENEFSGFFGSSPIPLPILNQGPYA</sequence>
<evidence type="ECO:0000256" key="3">
    <source>
        <dbReference type="ARBA" id="ARBA00022737"/>
    </source>
</evidence>
<dbReference type="AlphaFoldDB" id="A0A3P7D3F1"/>
<feature type="domain" description="LIM zinc-binding" evidence="13">
    <location>
        <begin position="51"/>
        <end position="113"/>
    </location>
</feature>
<dbReference type="GO" id="GO:0000977">
    <property type="term" value="F:RNA polymerase II transcription regulatory region sequence-specific DNA binding"/>
    <property type="evidence" value="ECO:0007669"/>
    <property type="project" value="TreeGrafter"/>
</dbReference>
<evidence type="ECO:0000256" key="4">
    <source>
        <dbReference type="ARBA" id="ARBA00022833"/>
    </source>
</evidence>
<dbReference type="InterPro" id="IPR001356">
    <property type="entry name" value="HD"/>
</dbReference>
<dbReference type="InterPro" id="IPR009057">
    <property type="entry name" value="Homeodomain-like_sf"/>
</dbReference>
<dbReference type="EMBL" id="UYSU01043045">
    <property type="protein sequence ID" value="VDM04141.1"/>
    <property type="molecule type" value="Genomic_DNA"/>
</dbReference>
<dbReference type="GO" id="GO:0046872">
    <property type="term" value="F:metal ion binding"/>
    <property type="evidence" value="ECO:0007669"/>
    <property type="project" value="UniProtKB-KW"/>
</dbReference>
<dbReference type="GO" id="GO:0005634">
    <property type="term" value="C:nucleus"/>
    <property type="evidence" value="ECO:0007669"/>
    <property type="project" value="UniProtKB-SubCell"/>
</dbReference>
<feature type="region of interest" description="Disordered" evidence="12">
    <location>
        <begin position="1"/>
        <end position="26"/>
    </location>
</feature>
<dbReference type="Proteomes" id="UP000275846">
    <property type="component" value="Unassembled WGS sequence"/>
</dbReference>
<feature type="domain" description="Homeobox" evidence="14">
    <location>
        <begin position="267"/>
        <end position="333"/>
    </location>
</feature>
<feature type="DNA-binding region" description="Homeobox" evidence="9">
    <location>
        <begin position="269"/>
        <end position="334"/>
    </location>
</feature>
<dbReference type="SUPFAM" id="SSF46689">
    <property type="entry name" value="Homeodomain-like"/>
    <property type="match status" value="1"/>
</dbReference>
<dbReference type="InterPro" id="IPR050453">
    <property type="entry name" value="LIM_Homeobox_TF"/>
</dbReference>
<dbReference type="Gene3D" id="1.10.10.60">
    <property type="entry name" value="Homeodomain-like"/>
    <property type="match status" value="1"/>
</dbReference>
<dbReference type="OrthoDB" id="9990008at2759"/>
<evidence type="ECO:0000259" key="14">
    <source>
        <dbReference type="PROSITE" id="PS50071"/>
    </source>
</evidence>
<feature type="compositionally biased region" description="Basic and acidic residues" evidence="12">
    <location>
        <begin position="10"/>
        <end position="26"/>
    </location>
</feature>
<feature type="region of interest" description="Disordered" evidence="12">
    <location>
        <begin position="418"/>
        <end position="453"/>
    </location>
</feature>
<dbReference type="PANTHER" id="PTHR24208">
    <property type="entry name" value="LIM/HOMEOBOX PROTEIN LHX"/>
    <property type="match status" value="1"/>
</dbReference>
<dbReference type="Pfam" id="PF00412">
    <property type="entry name" value="LIM"/>
    <property type="match status" value="1"/>
</dbReference>
<dbReference type="STRING" id="70667.A0A3P7D3F1"/>
<evidence type="ECO:0000256" key="7">
    <source>
        <dbReference type="ARBA" id="ARBA00023155"/>
    </source>
</evidence>
<accession>A0A3P7D3F1</accession>
<dbReference type="PROSITE" id="PS50071">
    <property type="entry name" value="HOMEOBOX_2"/>
    <property type="match status" value="1"/>
</dbReference>
<evidence type="ECO:0000256" key="11">
    <source>
        <dbReference type="RuleBase" id="RU000682"/>
    </source>
</evidence>
<evidence type="ECO:0000256" key="10">
    <source>
        <dbReference type="PROSITE-ProRule" id="PRU00125"/>
    </source>
</evidence>
<dbReference type="SMART" id="SM00389">
    <property type="entry name" value="HOX"/>
    <property type="match status" value="1"/>
</dbReference>
<name>A0A3P7D3F1_SCHSO</name>
<evidence type="ECO:0000259" key="13">
    <source>
        <dbReference type="PROSITE" id="PS50023"/>
    </source>
</evidence>
<evidence type="ECO:0000313" key="15">
    <source>
        <dbReference type="EMBL" id="VDM04141.1"/>
    </source>
</evidence>
<dbReference type="InterPro" id="IPR001781">
    <property type="entry name" value="Znf_LIM"/>
</dbReference>
<keyword evidence="7 9" id="KW-0371">Homeobox</keyword>
<keyword evidence="5 10" id="KW-0440">LIM domain</keyword>
<dbReference type="PROSITE" id="PS00478">
    <property type="entry name" value="LIM_DOMAIN_1"/>
    <property type="match status" value="1"/>
</dbReference>
<gene>
    <name evidence="15" type="ORF">SSLN_LOCUS17755</name>
</gene>
<dbReference type="GO" id="GO:0030182">
    <property type="term" value="P:neuron differentiation"/>
    <property type="evidence" value="ECO:0007669"/>
    <property type="project" value="TreeGrafter"/>
</dbReference>
<keyword evidence="6 9" id="KW-0238">DNA-binding</keyword>
<evidence type="ECO:0000256" key="1">
    <source>
        <dbReference type="ARBA" id="ARBA00004123"/>
    </source>
</evidence>
<keyword evidence="16" id="KW-1185">Reference proteome</keyword>
<evidence type="ECO:0000313" key="16">
    <source>
        <dbReference type="Proteomes" id="UP000275846"/>
    </source>
</evidence>
<evidence type="ECO:0000256" key="12">
    <source>
        <dbReference type="SAM" id="MobiDB-lite"/>
    </source>
</evidence>
<dbReference type="SMART" id="SM00132">
    <property type="entry name" value="LIM"/>
    <property type="match status" value="1"/>
</dbReference>
<organism evidence="15 16">
    <name type="scientific">Schistocephalus solidus</name>
    <name type="common">Tapeworm</name>
    <dbReference type="NCBI Taxonomy" id="70667"/>
    <lineage>
        <taxon>Eukaryota</taxon>
        <taxon>Metazoa</taxon>
        <taxon>Spiralia</taxon>
        <taxon>Lophotrochozoa</taxon>
        <taxon>Platyhelminthes</taxon>
        <taxon>Cestoda</taxon>
        <taxon>Eucestoda</taxon>
        <taxon>Diphyllobothriidea</taxon>
        <taxon>Diphyllobothriidae</taxon>
        <taxon>Schistocephalus</taxon>
    </lineage>
</organism>
<evidence type="ECO:0008006" key="17">
    <source>
        <dbReference type="Google" id="ProtNLM"/>
    </source>
</evidence>
<proteinExistence type="predicted"/>
<protein>
    <recommendedName>
        <fullName evidence="17">LIM/homeobox protein Lhx9</fullName>
    </recommendedName>
</protein>
<dbReference type="CDD" id="cd00086">
    <property type="entry name" value="homeodomain"/>
    <property type="match status" value="1"/>
</dbReference>
<keyword evidence="8 9" id="KW-0539">Nucleus</keyword>
<feature type="compositionally biased region" description="Polar residues" evidence="12">
    <location>
        <begin position="184"/>
        <end position="200"/>
    </location>
</feature>
<reference evidence="15 16" key="1">
    <citation type="submission" date="2018-11" db="EMBL/GenBank/DDBJ databases">
        <authorList>
            <consortium name="Pathogen Informatics"/>
        </authorList>
    </citation>
    <scope>NUCLEOTIDE SEQUENCE [LARGE SCALE GENOMIC DNA]</scope>
    <source>
        <strain evidence="15 16">NST_G2</strain>
    </source>
</reference>
<dbReference type="Gene3D" id="2.10.110.10">
    <property type="entry name" value="Cysteine Rich Protein"/>
    <property type="match status" value="1"/>
</dbReference>
<comment type="subcellular location">
    <subcellularLocation>
        <location evidence="1 9 11">Nucleus</location>
    </subcellularLocation>
</comment>
<dbReference type="GO" id="GO:0000981">
    <property type="term" value="F:DNA-binding transcription factor activity, RNA polymerase II-specific"/>
    <property type="evidence" value="ECO:0007669"/>
    <property type="project" value="TreeGrafter"/>
</dbReference>
<dbReference type="PROSITE" id="PS50023">
    <property type="entry name" value="LIM_DOMAIN_2"/>
    <property type="match status" value="1"/>
</dbReference>
<dbReference type="Pfam" id="PF00046">
    <property type="entry name" value="Homeodomain"/>
    <property type="match status" value="1"/>
</dbReference>
<dbReference type="FunFam" id="1.10.10.60:FF:000027">
    <property type="entry name" value="LIM/homeobox protein Lhx9"/>
    <property type="match status" value="1"/>
</dbReference>